<evidence type="ECO:0000256" key="4">
    <source>
        <dbReference type="ARBA" id="ARBA00022842"/>
    </source>
</evidence>
<keyword evidence="4 9" id="KW-0460">Magnesium</keyword>
<dbReference type="Pfam" id="PF00408">
    <property type="entry name" value="PGM_PMM_IV"/>
    <property type="match status" value="1"/>
</dbReference>
<dbReference type="InterPro" id="IPR050060">
    <property type="entry name" value="Phosphoglucosamine_mutase"/>
</dbReference>
<evidence type="ECO:0000256" key="8">
    <source>
        <dbReference type="ARBA" id="ARBA00068193"/>
    </source>
</evidence>
<dbReference type="OrthoDB" id="9806956at2"/>
<evidence type="ECO:0000256" key="2">
    <source>
        <dbReference type="ARBA" id="ARBA00022553"/>
    </source>
</evidence>
<dbReference type="Proteomes" id="UP000236497">
    <property type="component" value="Unassembled WGS sequence"/>
</dbReference>
<dbReference type="GO" id="GO:0008966">
    <property type="term" value="F:phosphoglucosamine mutase activity"/>
    <property type="evidence" value="ECO:0007669"/>
    <property type="project" value="UniProtKB-UniRule"/>
</dbReference>
<dbReference type="PANTHER" id="PTHR42946">
    <property type="entry name" value="PHOSPHOHEXOSE MUTASE"/>
    <property type="match status" value="1"/>
</dbReference>
<dbReference type="GO" id="GO:0000287">
    <property type="term" value="F:magnesium ion binding"/>
    <property type="evidence" value="ECO:0007669"/>
    <property type="project" value="UniProtKB-UniRule"/>
</dbReference>
<evidence type="ECO:0000259" key="13">
    <source>
        <dbReference type="Pfam" id="PF02878"/>
    </source>
</evidence>
<dbReference type="NCBIfam" id="TIGR01455">
    <property type="entry name" value="glmM"/>
    <property type="match status" value="1"/>
</dbReference>
<evidence type="ECO:0000256" key="11">
    <source>
        <dbReference type="RuleBase" id="RU004327"/>
    </source>
</evidence>
<feature type="binding site" description="via phosphate group" evidence="9">
    <location>
        <position position="99"/>
    </location>
    <ligand>
        <name>Mg(2+)</name>
        <dbReference type="ChEBI" id="CHEBI:18420"/>
    </ligand>
</feature>
<evidence type="ECO:0000256" key="5">
    <source>
        <dbReference type="ARBA" id="ARBA00023235"/>
    </source>
</evidence>
<comment type="PTM">
    <text evidence="9">Activated by phosphorylation.</text>
</comment>
<comment type="similarity">
    <text evidence="1 9 10">Belongs to the phosphohexose mutase family.</text>
</comment>
<dbReference type="Gene3D" id="3.30.310.50">
    <property type="entry name" value="Alpha-D-phosphohexomutase, C-terminal domain"/>
    <property type="match status" value="1"/>
</dbReference>
<keyword evidence="3 9" id="KW-0479">Metal-binding</keyword>
<dbReference type="Gene3D" id="3.40.120.10">
    <property type="entry name" value="Alpha-D-Glucose-1,6-Bisphosphate, subunit A, domain 3"/>
    <property type="match status" value="3"/>
</dbReference>
<dbReference type="InterPro" id="IPR005841">
    <property type="entry name" value="Alpha-D-phosphohexomutase_SF"/>
</dbReference>
<comment type="cofactor">
    <cofactor evidence="9">
        <name>Mg(2+)</name>
        <dbReference type="ChEBI" id="CHEBI:18420"/>
    </cofactor>
    <text evidence="9">Binds 1 Mg(2+) ion per subunit.</text>
</comment>
<dbReference type="FunFam" id="3.40.120.10:FF:000001">
    <property type="entry name" value="Phosphoglucosamine mutase"/>
    <property type="match status" value="1"/>
</dbReference>
<dbReference type="InterPro" id="IPR036900">
    <property type="entry name" value="A-D-PHexomutase_C_sf"/>
</dbReference>
<sequence>MGKYFGTDGFRGEANVDLTVEHAYKVGRFLGHYYGKDHKAKIVIGKDTRRSSYMFEYSLVAGLTASGADAYLLHVTTTPSVSYVVRTEGFDCGIMISASHNPYYDNGIKIINRNGHKLEAEVEELIEAYIDSKEDTIPLATRENIGKTVDYAMGRNRYIGYLISLATRSFEGKRIGLDLANGSATSIAKGVFDALGAKTYVINGEPDGTNINRNCGSTHIEGLQKFVVENNLDVGFAYDGDADRCLAVDEKGNVITGDHILYMCSVYMKERNDLANNTVVTTIMSNMGLYKALDKKGISYEKTKVGDKYVYENMLANGHSIGGEQSGHIIFSKHATTGDGILTSLKIMEVMLESKAKLSELCKDLHIFPQVLENVRVKDKKAATGDPAVCELIERLGKELGNDGRIIVRESGTEPVIRVMAEAKTEELCRNVVEQIINMIKKQGHAK</sequence>
<dbReference type="InterPro" id="IPR016055">
    <property type="entry name" value="A-D-PHexomutase_a/b/a-I/II/III"/>
</dbReference>
<dbReference type="GO" id="GO:0009252">
    <property type="term" value="P:peptidoglycan biosynthetic process"/>
    <property type="evidence" value="ECO:0007669"/>
    <property type="project" value="TreeGrafter"/>
</dbReference>
<dbReference type="InterPro" id="IPR005844">
    <property type="entry name" value="A-D-PHexomutase_a/b/a-I"/>
</dbReference>
<accession>A0A0H5SEF9</accession>
<dbReference type="RefSeq" id="WP_103201432.1">
    <property type="nucleotide sequence ID" value="NZ_CVTD020000002.1"/>
</dbReference>
<evidence type="ECO:0000259" key="14">
    <source>
        <dbReference type="Pfam" id="PF02879"/>
    </source>
</evidence>
<evidence type="ECO:0000259" key="15">
    <source>
        <dbReference type="Pfam" id="PF02880"/>
    </source>
</evidence>
<keyword evidence="17" id="KW-1185">Reference proteome</keyword>
<evidence type="ECO:0000256" key="6">
    <source>
        <dbReference type="ARBA" id="ARBA00050364"/>
    </source>
</evidence>
<dbReference type="AlphaFoldDB" id="A0A0H5SEF9"/>
<dbReference type="SUPFAM" id="SSF55957">
    <property type="entry name" value="Phosphoglucomutase, C-terminal domain"/>
    <property type="match status" value="1"/>
</dbReference>
<evidence type="ECO:0000259" key="12">
    <source>
        <dbReference type="Pfam" id="PF00408"/>
    </source>
</evidence>
<dbReference type="FunFam" id="3.40.120.10:FF:000002">
    <property type="entry name" value="Phosphoglucosamine mutase"/>
    <property type="match status" value="1"/>
</dbReference>
<feature type="binding site" evidence="9">
    <location>
        <position position="241"/>
    </location>
    <ligand>
        <name>Mg(2+)</name>
        <dbReference type="ChEBI" id="CHEBI:18420"/>
    </ligand>
</feature>
<name>A0A0H5SEF9_HERHM</name>
<dbReference type="InterPro" id="IPR006352">
    <property type="entry name" value="GlmM_bact"/>
</dbReference>
<feature type="domain" description="Alpha-D-phosphohexomutase alpha/beta/alpha" evidence="15">
    <location>
        <begin position="256"/>
        <end position="365"/>
    </location>
</feature>
<feature type="domain" description="Alpha-D-phosphohexomutase alpha/beta/alpha" evidence="14">
    <location>
        <begin position="162"/>
        <end position="252"/>
    </location>
</feature>
<dbReference type="GO" id="GO:0006048">
    <property type="term" value="P:UDP-N-acetylglucosamine biosynthetic process"/>
    <property type="evidence" value="ECO:0007669"/>
    <property type="project" value="TreeGrafter"/>
</dbReference>
<feature type="domain" description="Alpha-D-phosphohexomutase C-terminal" evidence="12">
    <location>
        <begin position="373"/>
        <end position="438"/>
    </location>
</feature>
<feature type="binding site" evidence="9">
    <location>
        <position position="239"/>
    </location>
    <ligand>
        <name>Mg(2+)</name>
        <dbReference type="ChEBI" id="CHEBI:18420"/>
    </ligand>
</feature>
<feature type="binding site" evidence="9">
    <location>
        <position position="243"/>
    </location>
    <ligand>
        <name>Mg(2+)</name>
        <dbReference type="ChEBI" id="CHEBI:18420"/>
    </ligand>
</feature>
<organism evidence="16 17">
    <name type="scientific">Herbinix hemicellulosilytica</name>
    <dbReference type="NCBI Taxonomy" id="1564487"/>
    <lineage>
        <taxon>Bacteria</taxon>
        <taxon>Bacillati</taxon>
        <taxon>Bacillota</taxon>
        <taxon>Clostridia</taxon>
        <taxon>Lachnospirales</taxon>
        <taxon>Lachnospiraceae</taxon>
        <taxon>Herbinix</taxon>
    </lineage>
</organism>
<dbReference type="FunFam" id="3.30.310.50:FF:000001">
    <property type="entry name" value="Phosphoglucosamine mutase"/>
    <property type="match status" value="1"/>
</dbReference>
<dbReference type="GO" id="GO:0004615">
    <property type="term" value="F:phosphomannomutase activity"/>
    <property type="evidence" value="ECO:0007669"/>
    <property type="project" value="TreeGrafter"/>
</dbReference>
<evidence type="ECO:0000256" key="7">
    <source>
        <dbReference type="ARBA" id="ARBA00066330"/>
    </source>
</evidence>
<dbReference type="GO" id="GO:0005975">
    <property type="term" value="P:carbohydrate metabolic process"/>
    <property type="evidence" value="ECO:0007669"/>
    <property type="project" value="InterPro"/>
</dbReference>
<dbReference type="InterPro" id="IPR005846">
    <property type="entry name" value="A-D-PHexomutase_a/b/a-III"/>
</dbReference>
<reference evidence="16 17" key="1">
    <citation type="submission" date="2015-06" db="EMBL/GenBank/DDBJ databases">
        <authorList>
            <person name="Wibberg Daniel"/>
        </authorList>
    </citation>
    <scope>NUCLEOTIDE SEQUENCE [LARGE SCALE GENOMIC DNA]</scope>
    <source>
        <strain evidence="16 17">T3/55T</strain>
    </source>
</reference>
<protein>
    <recommendedName>
        <fullName evidence="8 9">Phosphoglucosamine mutase</fullName>
        <ecNumber evidence="7 9">5.4.2.10</ecNumber>
    </recommendedName>
</protein>
<evidence type="ECO:0000256" key="10">
    <source>
        <dbReference type="RuleBase" id="RU004326"/>
    </source>
</evidence>
<dbReference type="EC" id="5.4.2.10" evidence="7 9"/>
<comment type="catalytic activity">
    <reaction evidence="6 9 11">
        <text>alpha-D-glucosamine 1-phosphate = D-glucosamine 6-phosphate</text>
        <dbReference type="Rhea" id="RHEA:23424"/>
        <dbReference type="ChEBI" id="CHEBI:58516"/>
        <dbReference type="ChEBI" id="CHEBI:58725"/>
        <dbReference type="EC" id="5.4.2.10"/>
    </reaction>
</comment>
<dbReference type="PANTHER" id="PTHR42946:SF1">
    <property type="entry name" value="PHOSPHOGLUCOMUTASE (ALPHA-D-GLUCOSE-1,6-BISPHOSPHATE-DEPENDENT)"/>
    <property type="match status" value="1"/>
</dbReference>
<keyword evidence="2 9" id="KW-0597">Phosphoprotein</keyword>
<dbReference type="SUPFAM" id="SSF53738">
    <property type="entry name" value="Phosphoglucomutase, first 3 domains"/>
    <property type="match status" value="3"/>
</dbReference>
<dbReference type="Pfam" id="PF02878">
    <property type="entry name" value="PGM_PMM_I"/>
    <property type="match status" value="1"/>
</dbReference>
<dbReference type="GO" id="GO:0005829">
    <property type="term" value="C:cytosol"/>
    <property type="evidence" value="ECO:0007669"/>
    <property type="project" value="TreeGrafter"/>
</dbReference>
<evidence type="ECO:0000313" key="17">
    <source>
        <dbReference type="Proteomes" id="UP000236497"/>
    </source>
</evidence>
<proteinExistence type="inferred from homology"/>
<comment type="function">
    <text evidence="9 11">Catalyzes the conversion of glucosamine-6-phosphate to glucosamine-1-phosphate.</text>
</comment>
<evidence type="ECO:0000256" key="1">
    <source>
        <dbReference type="ARBA" id="ARBA00010231"/>
    </source>
</evidence>
<feature type="modified residue" description="Phosphoserine" evidence="9">
    <location>
        <position position="99"/>
    </location>
</feature>
<evidence type="ECO:0000256" key="9">
    <source>
        <dbReference type="HAMAP-Rule" id="MF_01554"/>
    </source>
</evidence>
<dbReference type="Pfam" id="PF02879">
    <property type="entry name" value="PGM_PMM_II"/>
    <property type="match status" value="1"/>
</dbReference>
<dbReference type="InterPro" id="IPR016066">
    <property type="entry name" value="A-D-PHexomutase_CS"/>
</dbReference>
<dbReference type="CDD" id="cd05802">
    <property type="entry name" value="GlmM"/>
    <property type="match status" value="1"/>
</dbReference>
<dbReference type="InterPro" id="IPR005845">
    <property type="entry name" value="A-D-PHexomutase_a/b/a-II"/>
</dbReference>
<feature type="domain" description="Alpha-D-phosphohexomutase alpha/beta/alpha" evidence="13">
    <location>
        <begin position="3"/>
        <end position="134"/>
    </location>
</feature>
<dbReference type="InterPro" id="IPR005843">
    <property type="entry name" value="A-D-PHexomutase_C"/>
</dbReference>
<dbReference type="Pfam" id="PF02880">
    <property type="entry name" value="PGM_PMM_III"/>
    <property type="match status" value="1"/>
</dbReference>
<dbReference type="PROSITE" id="PS00710">
    <property type="entry name" value="PGM_PMM"/>
    <property type="match status" value="1"/>
</dbReference>
<feature type="active site" description="Phosphoserine intermediate" evidence="9">
    <location>
        <position position="99"/>
    </location>
</feature>
<dbReference type="HAMAP" id="MF_01554_B">
    <property type="entry name" value="GlmM_B"/>
    <property type="match status" value="1"/>
</dbReference>
<gene>
    <name evidence="9 16" type="primary">glmM</name>
    <name evidence="16" type="ORF">HHT355_0025</name>
</gene>
<dbReference type="EMBL" id="CVTD020000002">
    <property type="protein sequence ID" value="CRZ33241.1"/>
    <property type="molecule type" value="Genomic_DNA"/>
</dbReference>
<evidence type="ECO:0000256" key="3">
    <source>
        <dbReference type="ARBA" id="ARBA00022723"/>
    </source>
</evidence>
<keyword evidence="5 9" id="KW-0413">Isomerase</keyword>
<dbReference type="PRINTS" id="PR00509">
    <property type="entry name" value="PGMPMM"/>
</dbReference>
<evidence type="ECO:0000313" key="16">
    <source>
        <dbReference type="EMBL" id="CRZ33241.1"/>
    </source>
</evidence>